<evidence type="ECO:0000256" key="2">
    <source>
        <dbReference type="ARBA" id="ARBA00034247"/>
    </source>
</evidence>
<dbReference type="InterPro" id="IPR029787">
    <property type="entry name" value="Nucleotide_cyclase"/>
</dbReference>
<reference evidence="6 7" key="1">
    <citation type="submission" date="2022-08" db="EMBL/GenBank/DDBJ databases">
        <title>Genome Sequence of the sulphate-reducing bacterium, Pseudodesulfovibrio sp. SYK.</title>
        <authorList>
            <person name="Kondo R."/>
            <person name="Kataoka T."/>
        </authorList>
    </citation>
    <scope>NUCLEOTIDE SEQUENCE [LARGE SCALE GENOMIC DNA]</scope>
    <source>
        <strain evidence="6 7">SYK</strain>
    </source>
</reference>
<dbReference type="SMART" id="SM00448">
    <property type="entry name" value="REC"/>
    <property type="match status" value="2"/>
</dbReference>
<proteinExistence type="predicted"/>
<evidence type="ECO:0000313" key="6">
    <source>
        <dbReference type="EMBL" id="BDQ37675.1"/>
    </source>
</evidence>
<feature type="domain" description="Response regulatory" evidence="4">
    <location>
        <begin position="16"/>
        <end position="131"/>
    </location>
</feature>
<keyword evidence="3" id="KW-0597">Phosphoprotein</keyword>
<name>A0ABM8B1I4_9BACT</name>
<evidence type="ECO:0000256" key="1">
    <source>
        <dbReference type="ARBA" id="ARBA00012528"/>
    </source>
</evidence>
<dbReference type="Pfam" id="PF00072">
    <property type="entry name" value="Response_reg"/>
    <property type="match status" value="1"/>
</dbReference>
<dbReference type="InterPro" id="IPR050469">
    <property type="entry name" value="Diguanylate_Cyclase"/>
</dbReference>
<evidence type="ECO:0000259" key="4">
    <source>
        <dbReference type="PROSITE" id="PS50110"/>
    </source>
</evidence>
<protein>
    <recommendedName>
        <fullName evidence="1">diguanylate cyclase</fullName>
        <ecNumber evidence="1">2.7.7.65</ecNumber>
    </recommendedName>
</protein>
<dbReference type="InterPro" id="IPR043128">
    <property type="entry name" value="Rev_trsase/Diguanyl_cyclase"/>
</dbReference>
<dbReference type="PANTHER" id="PTHR45138:SF9">
    <property type="entry name" value="DIGUANYLATE CYCLASE DGCM-RELATED"/>
    <property type="match status" value="1"/>
</dbReference>
<evidence type="ECO:0000256" key="3">
    <source>
        <dbReference type="PROSITE-ProRule" id="PRU00169"/>
    </source>
</evidence>
<dbReference type="SUPFAM" id="SSF52172">
    <property type="entry name" value="CheY-like"/>
    <property type="match status" value="2"/>
</dbReference>
<accession>A0ABM8B1I4</accession>
<sequence>MQRNLDKSLPHLDTPKVLLVEDSKFFASIVSRRIEKELGFQVDWMETYAKAAAAIDCCKDSYIVALLDLHLPDAPNGEIIQHATKRGIPGIIFTAGIDSDFRSNMLTWSVVDYILKDSESCVDNLIDVIRRIHKNSDIKVMVVDDSLPMRNAIIRLLETQRFQVVAAANGVEALEVLAENPDIKLIVTDYDMPEMDGFELIAKVRKVHSKNNLAIIGMSASGDPLLSAKLIKSGANDFVPKPFQVEEFHCRVGHSIEMLENIALIRDLSYKDSLTRLHNRRYFFENADTFVESAQTRGQTVSVAMLDIDFFKKVNDTYGHDGGDVVLRKISALIRTTFSEDAITCRFGGEEFCVLLAHEAGTDALARFDELRQSIEDTVIQVDTQTTQVTISTGICSEPDTVEAMLKLADSRLYTAKETGRNRVVGKPPTSNVRD</sequence>
<evidence type="ECO:0000259" key="5">
    <source>
        <dbReference type="PROSITE" id="PS50887"/>
    </source>
</evidence>
<dbReference type="SMART" id="SM00267">
    <property type="entry name" value="GGDEF"/>
    <property type="match status" value="1"/>
</dbReference>
<dbReference type="CDD" id="cd01949">
    <property type="entry name" value="GGDEF"/>
    <property type="match status" value="1"/>
</dbReference>
<dbReference type="InterPro" id="IPR000160">
    <property type="entry name" value="GGDEF_dom"/>
</dbReference>
<dbReference type="Pfam" id="PF00990">
    <property type="entry name" value="GGDEF"/>
    <property type="match status" value="1"/>
</dbReference>
<dbReference type="PANTHER" id="PTHR45138">
    <property type="entry name" value="REGULATORY COMPONENTS OF SENSORY TRANSDUCTION SYSTEM"/>
    <property type="match status" value="1"/>
</dbReference>
<dbReference type="PROSITE" id="PS50887">
    <property type="entry name" value="GGDEF"/>
    <property type="match status" value="1"/>
</dbReference>
<dbReference type="RefSeq" id="WP_281760193.1">
    <property type="nucleotide sequence ID" value="NZ_AP026709.1"/>
</dbReference>
<dbReference type="PROSITE" id="PS50110">
    <property type="entry name" value="RESPONSE_REGULATORY"/>
    <property type="match status" value="2"/>
</dbReference>
<dbReference type="Gene3D" id="3.30.70.270">
    <property type="match status" value="1"/>
</dbReference>
<comment type="catalytic activity">
    <reaction evidence="2">
        <text>2 GTP = 3',3'-c-di-GMP + 2 diphosphate</text>
        <dbReference type="Rhea" id="RHEA:24898"/>
        <dbReference type="ChEBI" id="CHEBI:33019"/>
        <dbReference type="ChEBI" id="CHEBI:37565"/>
        <dbReference type="ChEBI" id="CHEBI:58805"/>
        <dbReference type="EC" id="2.7.7.65"/>
    </reaction>
</comment>
<feature type="domain" description="GGDEF" evidence="5">
    <location>
        <begin position="299"/>
        <end position="429"/>
    </location>
</feature>
<dbReference type="Proteomes" id="UP001317742">
    <property type="component" value="Chromosome"/>
</dbReference>
<keyword evidence="7" id="KW-1185">Reference proteome</keyword>
<dbReference type="EMBL" id="AP026709">
    <property type="protein sequence ID" value="BDQ37675.1"/>
    <property type="molecule type" value="Genomic_DNA"/>
</dbReference>
<organism evidence="6 7">
    <name type="scientific">Pseudodesulfovibrio nedwellii</name>
    <dbReference type="NCBI Taxonomy" id="2973072"/>
    <lineage>
        <taxon>Bacteria</taxon>
        <taxon>Pseudomonadati</taxon>
        <taxon>Thermodesulfobacteriota</taxon>
        <taxon>Desulfovibrionia</taxon>
        <taxon>Desulfovibrionales</taxon>
        <taxon>Desulfovibrionaceae</taxon>
    </lineage>
</organism>
<gene>
    <name evidence="6" type="ORF">SYK_20350</name>
</gene>
<evidence type="ECO:0000313" key="7">
    <source>
        <dbReference type="Proteomes" id="UP001317742"/>
    </source>
</evidence>
<dbReference type="NCBIfam" id="TIGR00254">
    <property type="entry name" value="GGDEF"/>
    <property type="match status" value="1"/>
</dbReference>
<dbReference type="Gene3D" id="3.40.50.2300">
    <property type="match status" value="2"/>
</dbReference>
<feature type="modified residue" description="4-aspartylphosphate" evidence="3">
    <location>
        <position position="68"/>
    </location>
</feature>
<dbReference type="SUPFAM" id="SSF55073">
    <property type="entry name" value="Nucleotide cyclase"/>
    <property type="match status" value="1"/>
</dbReference>
<feature type="modified residue" description="4-aspartylphosphate" evidence="3">
    <location>
        <position position="189"/>
    </location>
</feature>
<dbReference type="EC" id="2.7.7.65" evidence="1"/>
<dbReference type="InterPro" id="IPR001789">
    <property type="entry name" value="Sig_transdc_resp-reg_receiver"/>
</dbReference>
<dbReference type="InterPro" id="IPR011006">
    <property type="entry name" value="CheY-like_superfamily"/>
</dbReference>
<dbReference type="CDD" id="cd17544">
    <property type="entry name" value="REC_2_GGDEF"/>
    <property type="match status" value="1"/>
</dbReference>
<feature type="domain" description="Response regulatory" evidence="4">
    <location>
        <begin position="139"/>
        <end position="256"/>
    </location>
</feature>